<dbReference type="Proteomes" id="UP000306912">
    <property type="component" value="Unassembled WGS sequence"/>
</dbReference>
<keyword evidence="2" id="KW-1185">Reference proteome</keyword>
<dbReference type="EMBL" id="VBWP01000011">
    <property type="protein sequence ID" value="TLG71525.1"/>
    <property type="molecule type" value="Genomic_DNA"/>
</dbReference>
<dbReference type="InterPro" id="IPR008930">
    <property type="entry name" value="Terpenoid_cyclase/PrenylTrfase"/>
</dbReference>
<dbReference type="AlphaFoldDB" id="A0A5R8Q8J8"/>
<organism evidence="1 2">
    <name type="scientific">Culicoidibacter larvae</name>
    <dbReference type="NCBI Taxonomy" id="2579976"/>
    <lineage>
        <taxon>Bacteria</taxon>
        <taxon>Bacillati</taxon>
        <taxon>Bacillota</taxon>
        <taxon>Culicoidibacteria</taxon>
        <taxon>Culicoidibacterales</taxon>
        <taxon>Culicoidibacteraceae</taxon>
        <taxon>Culicoidibacter</taxon>
    </lineage>
</organism>
<dbReference type="OrthoDB" id="2192355at2"/>
<reference evidence="1 2" key="1">
    <citation type="submission" date="2019-05" db="EMBL/GenBank/DDBJ databases">
        <title>Culicoidintestinum kansasii gen. nov., sp. nov. from the gastrointestinal tract of the biting midge, Culicoides sonorensis.</title>
        <authorList>
            <person name="Neupane S."/>
            <person name="Ghosh A."/>
            <person name="Gunther S."/>
            <person name="Martin K."/>
            <person name="Zurek L."/>
        </authorList>
    </citation>
    <scope>NUCLEOTIDE SEQUENCE [LARGE SCALE GENOMIC DNA]</scope>
    <source>
        <strain evidence="1 2">CS-1</strain>
    </source>
</reference>
<accession>A0A5R8Q8J8</accession>
<evidence type="ECO:0008006" key="3">
    <source>
        <dbReference type="Google" id="ProtNLM"/>
    </source>
</evidence>
<dbReference type="SUPFAM" id="SSF48239">
    <property type="entry name" value="Terpenoid cyclases/Protein prenyltransferases"/>
    <property type="match status" value="1"/>
</dbReference>
<proteinExistence type="predicted"/>
<evidence type="ECO:0000313" key="1">
    <source>
        <dbReference type="EMBL" id="TLG71525.1"/>
    </source>
</evidence>
<gene>
    <name evidence="1" type="ORF">FEZ08_10545</name>
</gene>
<dbReference type="InParanoid" id="A0A5R8Q8J8"/>
<protein>
    <recommendedName>
        <fullName evidence="3">Squalene cyclase C-terminal domain-containing protein</fullName>
    </recommendedName>
</protein>
<sequence>MNQDLLVRLTAEWKPVPLYNIWRLIALSELDDAFELIYAQQVIDYVREHLFCEVGFSFTGKRDDIVPCYNAMILEALCKLGLADSEEVEVAVNWIRQYQFFAHGGMSEWDGRGILKYGGCLQATPCYIGVAKTVKALLVYQRTASKAAPWVAELIENGMAVIKQHQFCFRLTNGKPISKHIMETAFPASYVLSINELAEIAWLSGNSNDESTAKMKQYLLDIRDDAGMWGVMYQYKGDGYISFDGGKRQSPWITDRLNRFLFAEESLG</sequence>
<evidence type="ECO:0000313" key="2">
    <source>
        <dbReference type="Proteomes" id="UP000306912"/>
    </source>
</evidence>
<name>A0A5R8Q8J8_9FIRM</name>
<comment type="caution">
    <text evidence="1">The sequence shown here is derived from an EMBL/GenBank/DDBJ whole genome shotgun (WGS) entry which is preliminary data.</text>
</comment>
<dbReference type="RefSeq" id="WP_138192160.1">
    <property type="nucleotide sequence ID" value="NZ_VBWP01000011.1"/>
</dbReference>